<protein>
    <recommendedName>
        <fullName evidence="4">ABC3 transporter permease protein domain-containing protein</fullName>
    </recommendedName>
</protein>
<evidence type="ECO:0008006" key="4">
    <source>
        <dbReference type="Google" id="ProtNLM"/>
    </source>
</evidence>
<dbReference type="AlphaFoldDB" id="A0A448N160"/>
<feature type="transmembrane region" description="Helical" evidence="1">
    <location>
        <begin position="323"/>
        <end position="347"/>
    </location>
</feature>
<reference evidence="2 3" key="1">
    <citation type="submission" date="2018-12" db="EMBL/GenBank/DDBJ databases">
        <authorList>
            <consortium name="Pathogen Informatics"/>
        </authorList>
    </citation>
    <scope>NUCLEOTIDE SEQUENCE [LARGE SCALE GENOMIC DNA]</scope>
    <source>
        <strain evidence="2 3">NCTC12967</strain>
    </source>
</reference>
<name>A0A448N160_9ACTN</name>
<evidence type="ECO:0000313" key="2">
    <source>
        <dbReference type="EMBL" id="VEH71102.1"/>
    </source>
</evidence>
<dbReference type="Proteomes" id="UP000273044">
    <property type="component" value="Chromosome"/>
</dbReference>
<feature type="transmembrane region" description="Helical" evidence="1">
    <location>
        <begin position="206"/>
        <end position="231"/>
    </location>
</feature>
<keyword evidence="1" id="KW-1133">Transmembrane helix</keyword>
<dbReference type="EMBL" id="LR134406">
    <property type="protein sequence ID" value="VEH71102.1"/>
    <property type="molecule type" value="Genomic_DNA"/>
</dbReference>
<feature type="transmembrane region" description="Helical" evidence="1">
    <location>
        <begin position="284"/>
        <end position="303"/>
    </location>
</feature>
<keyword evidence="1" id="KW-0812">Transmembrane</keyword>
<organism evidence="2 3">
    <name type="scientific">Arachnia propionica</name>
    <dbReference type="NCBI Taxonomy" id="1750"/>
    <lineage>
        <taxon>Bacteria</taxon>
        <taxon>Bacillati</taxon>
        <taxon>Actinomycetota</taxon>
        <taxon>Actinomycetes</taxon>
        <taxon>Propionibacteriales</taxon>
        <taxon>Propionibacteriaceae</taxon>
        <taxon>Arachnia</taxon>
    </lineage>
</organism>
<accession>A0A448N160</accession>
<sequence length="737" mass="74876">MGLLAVLLALSAVVAGVLSGVLGRAAFEEGTAARRALTVDGTAGAEIVTRRAADPAVQDETVRRIIGSCFGDVPVEVTRDVVADPAVIAGASEAEPFARWTIRPEPARIAAEHLDPLARGATALRQQLRSSEVGVRGVQVLGDLEKTATSAARNLAVARALSWIPSGLLAIVAALAVSRVTRLLAITRETETLQLLGRGATGGQVLFANLVEAGVVALAGSLAGSGLAWAVLTLFGGVPVAPVLAGGAATLVLVLGCVALAGIGRLRGPGRDETSRLRAGRLRTAVAATSLVLIAGGAGLASAQLLRVGSTIRWDRERPVPDWLATAAPALLLLLAALVAVALLGPLARLAEVVLLRGRGLTGALAAAQVARNLGAFAVAAVATVLAVGTTLLAAGYDGTAPPLQQRLRNLAAGAPVVADLREADAEVGRLASQPSTPVWRYPEASIGPVALTAIAADIPGLAAVSGQNLPEGLGTQPPGPRLPVAITPRLAEETGLAVGDEFQIQLFSRHLLAVVAANVEAVPGTTRSNALLADAGSLRRALESRGAELPAPSQLWLSPVGEEAREAADRLRGMPGVSAVTVTPTEAAPDDPSRLVASRFRSAALGSVVLAVLGIGAVAFTQAGMRRGQVAVLHALGADAGSQVRGRVLELLGVVVFAAAFGAGASWLLCRALMAGLASGVVAPGTVSLPVEPRIESAWPGALLAVFVFLIAATTWALGRVIRGQIRDGHLREETP</sequence>
<feature type="transmembrane region" description="Helical" evidence="1">
    <location>
        <begin position="374"/>
        <end position="397"/>
    </location>
</feature>
<feature type="transmembrane region" description="Helical" evidence="1">
    <location>
        <begin position="652"/>
        <end position="679"/>
    </location>
</feature>
<feature type="transmembrane region" description="Helical" evidence="1">
    <location>
        <begin position="243"/>
        <end position="263"/>
    </location>
</feature>
<gene>
    <name evidence="2" type="ORF">NCTC12967_02412</name>
</gene>
<feature type="transmembrane region" description="Helical" evidence="1">
    <location>
        <begin position="699"/>
        <end position="719"/>
    </location>
</feature>
<keyword evidence="1" id="KW-0472">Membrane</keyword>
<keyword evidence="3" id="KW-1185">Reference proteome</keyword>
<proteinExistence type="predicted"/>
<feature type="transmembrane region" description="Helical" evidence="1">
    <location>
        <begin position="601"/>
        <end position="621"/>
    </location>
</feature>
<evidence type="ECO:0000256" key="1">
    <source>
        <dbReference type="SAM" id="Phobius"/>
    </source>
</evidence>
<evidence type="ECO:0000313" key="3">
    <source>
        <dbReference type="Proteomes" id="UP000273044"/>
    </source>
</evidence>